<reference evidence="4" key="1">
    <citation type="journal article" date="2021" name="Elife">
        <title>Highly contiguous assemblies of 101 drosophilid genomes.</title>
        <authorList>
            <person name="Kim B.Y."/>
            <person name="Wang J.R."/>
            <person name="Miller D.E."/>
            <person name="Barmina O."/>
            <person name="Delaney E."/>
            <person name="Thompson A."/>
            <person name="Comeault A.A."/>
            <person name="Peede D."/>
            <person name="D'Agostino E.R."/>
            <person name="Pelaez J."/>
            <person name="Aguilar J.M."/>
            <person name="Haji D."/>
            <person name="Matsunaga T."/>
            <person name="Armstrong E.E."/>
            <person name="Zych M."/>
            <person name="Ogawa Y."/>
            <person name="Stamenkovic-Radak M."/>
            <person name="Jelic M."/>
            <person name="Veselinovic M.S."/>
            <person name="Tanaskovic M."/>
            <person name="Eric P."/>
            <person name="Gao J.J."/>
            <person name="Katoh T.K."/>
            <person name="Toda M.J."/>
            <person name="Watabe H."/>
            <person name="Watada M."/>
            <person name="Davis J.S."/>
            <person name="Moyle L.C."/>
            <person name="Manoli G."/>
            <person name="Bertolini E."/>
            <person name="Kostal V."/>
            <person name="Hawley R.S."/>
            <person name="Takahashi A."/>
            <person name="Jones C.D."/>
            <person name="Price D.K."/>
            <person name="Whiteman N."/>
            <person name="Kopp A."/>
            <person name="Matute D.R."/>
            <person name="Petrov D.A."/>
        </authorList>
    </citation>
    <scope>NUCLEOTIDE SEQUENCE [LARGE SCALE GENOMIC DNA]</scope>
</reference>
<keyword evidence="2" id="KW-0732">Signal</keyword>
<evidence type="ECO:0000256" key="1">
    <source>
        <dbReference type="SAM" id="MobiDB-lite"/>
    </source>
</evidence>
<dbReference type="RefSeq" id="XP_016969552.1">
    <property type="nucleotide sequence ID" value="XM_017114063.1"/>
</dbReference>
<dbReference type="PANTHER" id="PTHR48174">
    <property type="entry name" value="DUF946 FAMILY PROTEIN"/>
    <property type="match status" value="1"/>
</dbReference>
<evidence type="ECO:0000313" key="3">
    <source>
        <dbReference type="EnsemblMetazoa" id="XP_016969552.1"/>
    </source>
</evidence>
<dbReference type="AlphaFoldDB" id="A0A6P4DVV4"/>
<dbReference type="Proteomes" id="UP001652680">
    <property type="component" value="Unassembled WGS sequence"/>
</dbReference>
<protein>
    <submittedName>
        <fullName evidence="5">Uncharacterized protein LOC108037489</fullName>
    </submittedName>
</protein>
<accession>A0A6P4DVV4</accession>
<dbReference type="OMA" id="DSEPQAM"/>
<keyword evidence="4" id="KW-1185">Reference proteome</keyword>
<feature type="region of interest" description="Disordered" evidence="1">
    <location>
        <begin position="344"/>
        <end position="370"/>
    </location>
</feature>
<sequence length="598" mass="67311">MSKQLKINSLSLLHCLAALLCAAALQPQQPQQVLQLQQQHQLLVEQPHQQKHQLLVEQPQQQQLLPASGAATTAAISPASSNIRLVNATSDGVTTTFIDNTSSNANSMTHNVQNNDAAGPASLEQQQQQQQPTLQYAHISALDKEVVERLIKQWAPIVWLAPEEKFMPLGVEEFLQYVHPMDKDSRSFRPGVPFREYSTKSHLVTNNEIQELLENDKSFLYGRNPNEKPVPIYGVVTMCPSRREPVVQSPPPVSTRAAYIPVSIDPLEERNDTVRRSSRLFPLFQRVKREAQAAPKYNSLNEYEELVMEPSQKPQKETDPEPEPEGGVPVNNFIANLADNVKFSGGTDPDDNLEENSVGQTPEQEANTGKGKLPGFHVTYWMFYPYSQGKTMCTVSLGPLGRIPFPAVYGYCLGNRKDIGSHVGDWEHMSLYFNGDAEPQAMYVSAHDAGAYYSYNRLTGSFEFRRQETRKGILQRPNFPKTVTTFKNHPVLFAAKGSHGLWTAPGKHRFVKVARLYDINGFGTPWNTWKAVDISYENLRSYGRSLVPDWLTYRGKWGNPKSNCHPFRRIGLNFCEFTDGPTGIPLKEPHFQCGADYR</sequence>
<feature type="chain" id="PRO_5027684731" evidence="2">
    <location>
        <begin position="25"/>
        <end position="598"/>
    </location>
</feature>
<evidence type="ECO:0000313" key="5">
    <source>
        <dbReference type="RefSeq" id="XP_016969552.1"/>
    </source>
</evidence>
<feature type="signal peptide" evidence="2">
    <location>
        <begin position="1"/>
        <end position="24"/>
    </location>
</feature>
<feature type="compositionally biased region" description="Polar residues" evidence="1">
    <location>
        <begin position="355"/>
        <end position="367"/>
    </location>
</feature>
<dbReference type="GeneID" id="108037489"/>
<dbReference type="OrthoDB" id="188042at2759"/>
<feature type="compositionally biased region" description="Polar residues" evidence="1">
    <location>
        <begin position="102"/>
        <end position="116"/>
    </location>
</feature>
<gene>
    <name evidence="5" type="primary">LOC108037489</name>
    <name evidence="3" type="synonym">108037489</name>
</gene>
<organism evidence="5">
    <name type="scientific">Drosophila rhopaloa</name>
    <name type="common">Fruit fly</name>
    <dbReference type="NCBI Taxonomy" id="1041015"/>
    <lineage>
        <taxon>Eukaryota</taxon>
        <taxon>Metazoa</taxon>
        <taxon>Ecdysozoa</taxon>
        <taxon>Arthropoda</taxon>
        <taxon>Hexapoda</taxon>
        <taxon>Insecta</taxon>
        <taxon>Pterygota</taxon>
        <taxon>Neoptera</taxon>
        <taxon>Endopterygota</taxon>
        <taxon>Diptera</taxon>
        <taxon>Brachycera</taxon>
        <taxon>Muscomorpha</taxon>
        <taxon>Ephydroidea</taxon>
        <taxon>Drosophilidae</taxon>
        <taxon>Drosophila</taxon>
        <taxon>Sophophora</taxon>
    </lineage>
</organism>
<evidence type="ECO:0000313" key="4">
    <source>
        <dbReference type="Proteomes" id="UP001652680"/>
    </source>
</evidence>
<proteinExistence type="predicted"/>
<evidence type="ECO:0000256" key="2">
    <source>
        <dbReference type="SAM" id="SignalP"/>
    </source>
</evidence>
<dbReference type="PANTHER" id="PTHR48174:SF5">
    <property type="entry name" value="VACUOLAR PROTEIN SORTING-ASSOCIATED PROTEIN 62"/>
    <property type="match status" value="1"/>
</dbReference>
<reference evidence="3" key="3">
    <citation type="submission" date="2025-05" db="UniProtKB">
        <authorList>
            <consortium name="EnsemblMetazoa"/>
        </authorList>
    </citation>
    <scope>IDENTIFICATION</scope>
</reference>
<reference evidence="5" key="2">
    <citation type="submission" date="2025-04" db="UniProtKB">
        <authorList>
            <consortium name="RefSeq"/>
        </authorList>
    </citation>
    <scope>IDENTIFICATION</scope>
</reference>
<feature type="region of interest" description="Disordered" evidence="1">
    <location>
        <begin position="307"/>
        <end position="331"/>
    </location>
</feature>
<name>A0A6P4DVV4_DRORH</name>
<feature type="region of interest" description="Disordered" evidence="1">
    <location>
        <begin position="102"/>
        <end position="130"/>
    </location>
</feature>
<dbReference type="EnsemblMetazoa" id="XM_017114063.2">
    <property type="protein sequence ID" value="XP_016969552.1"/>
    <property type="gene ID" value="LOC108037489"/>
</dbReference>